<dbReference type="PANTHER" id="PTHR43884:SF25">
    <property type="entry name" value="ACYL-COA DEHYDROGENASE YDBM-RELATED"/>
    <property type="match status" value="1"/>
</dbReference>
<dbReference type="InterPro" id="IPR036250">
    <property type="entry name" value="AcylCo_DH-like_C"/>
</dbReference>
<dbReference type="InterPro" id="IPR013107">
    <property type="entry name" value="Acyl-CoA_DH_C"/>
</dbReference>
<protein>
    <submittedName>
        <fullName evidence="4">Acyl-CoA/acyl-ACP dehydrogenase</fullName>
    </submittedName>
</protein>
<name>A0ABR8NPB5_9MICO</name>
<feature type="domain" description="Acyl-CoA dehydrogenase C-terminal" evidence="3">
    <location>
        <begin position="246"/>
        <end position="369"/>
    </location>
</feature>
<reference evidence="4 5" key="1">
    <citation type="submission" date="2020-09" db="EMBL/GenBank/DDBJ databases">
        <title>Isolation and identification of active actinomycetes.</title>
        <authorList>
            <person name="Li X."/>
        </authorList>
    </citation>
    <scope>NUCLEOTIDE SEQUENCE [LARGE SCALE GENOMIC DNA]</scope>
    <source>
        <strain evidence="4 5">NEAU-LLC</strain>
    </source>
</reference>
<evidence type="ECO:0000313" key="5">
    <source>
        <dbReference type="Proteomes" id="UP000598426"/>
    </source>
</evidence>
<dbReference type="InterPro" id="IPR046373">
    <property type="entry name" value="Acyl-CoA_Oxase/DH_mid-dom_sf"/>
</dbReference>
<dbReference type="Gene3D" id="1.10.540.10">
    <property type="entry name" value="Acyl-CoA dehydrogenase/oxidase, N-terminal domain"/>
    <property type="match status" value="1"/>
</dbReference>
<gene>
    <name evidence="4" type="ORF">IF188_12325</name>
</gene>
<dbReference type="Pfam" id="PF02771">
    <property type="entry name" value="Acyl-CoA_dh_N"/>
    <property type="match status" value="1"/>
</dbReference>
<dbReference type="InterPro" id="IPR013786">
    <property type="entry name" value="AcylCoA_DH/ox_N"/>
</dbReference>
<dbReference type="InterPro" id="IPR009100">
    <property type="entry name" value="AcylCoA_DH/oxidase_NM_dom_sf"/>
</dbReference>
<evidence type="ECO:0000259" key="3">
    <source>
        <dbReference type="Pfam" id="PF08028"/>
    </source>
</evidence>
<evidence type="ECO:0000259" key="2">
    <source>
        <dbReference type="Pfam" id="PF02771"/>
    </source>
</evidence>
<dbReference type="SUPFAM" id="SSF47203">
    <property type="entry name" value="Acyl-CoA dehydrogenase C-terminal domain-like"/>
    <property type="match status" value="1"/>
</dbReference>
<proteinExistence type="predicted"/>
<evidence type="ECO:0000313" key="4">
    <source>
        <dbReference type="EMBL" id="MBD3942485.1"/>
    </source>
</evidence>
<dbReference type="EMBL" id="JACXZS010000007">
    <property type="protein sequence ID" value="MBD3942485.1"/>
    <property type="molecule type" value="Genomic_DNA"/>
</dbReference>
<dbReference type="InterPro" id="IPR037069">
    <property type="entry name" value="AcylCoA_DH/ox_N_sf"/>
</dbReference>
<dbReference type="Gene3D" id="1.20.140.10">
    <property type="entry name" value="Butyryl-CoA Dehydrogenase, subunit A, domain 3"/>
    <property type="match status" value="1"/>
</dbReference>
<dbReference type="PIRSF" id="PIRSF016578">
    <property type="entry name" value="HsaA"/>
    <property type="match status" value="1"/>
</dbReference>
<accession>A0ABR8NPB5</accession>
<dbReference type="Pfam" id="PF08028">
    <property type="entry name" value="Acyl-CoA_dh_2"/>
    <property type="match status" value="1"/>
</dbReference>
<dbReference type="PANTHER" id="PTHR43884">
    <property type="entry name" value="ACYL-COA DEHYDROGENASE"/>
    <property type="match status" value="1"/>
</dbReference>
<organism evidence="4 5">
    <name type="scientific">Microbacterium helvum</name>
    <dbReference type="NCBI Taxonomy" id="2773713"/>
    <lineage>
        <taxon>Bacteria</taxon>
        <taxon>Bacillati</taxon>
        <taxon>Actinomycetota</taxon>
        <taxon>Actinomycetes</taxon>
        <taxon>Micrococcales</taxon>
        <taxon>Microbacteriaceae</taxon>
        <taxon>Microbacterium</taxon>
    </lineage>
</organism>
<dbReference type="SUPFAM" id="SSF56645">
    <property type="entry name" value="Acyl-CoA dehydrogenase NM domain-like"/>
    <property type="match status" value="1"/>
</dbReference>
<keyword evidence="1" id="KW-0560">Oxidoreductase</keyword>
<comment type="caution">
    <text evidence="4">The sequence shown here is derived from an EMBL/GenBank/DDBJ whole genome shotgun (WGS) entry which is preliminary data.</text>
</comment>
<feature type="domain" description="Acyl-CoA dehydrogenase/oxidase N-terminal" evidence="2">
    <location>
        <begin position="17"/>
        <end position="101"/>
    </location>
</feature>
<keyword evidence="5" id="KW-1185">Reference proteome</keyword>
<evidence type="ECO:0000256" key="1">
    <source>
        <dbReference type="ARBA" id="ARBA00023002"/>
    </source>
</evidence>
<sequence>MTLFDPTRFLPDDLLERFRARAAVHDRENTFPDDDLADLKAAGYLAILVPEALGGSGLGLAEASILQQRLAGAAPATALAINMHLVWTGVAKVLADRGSDDLRFVQEGAADGEVFAFGISEAGNDLVLFGSGTDAAPLPDGGYSFTGTKIFTSLSPVWTQLGLHGLDTSSDDAPRMVYAFVPRSEVRTGRVVVRDDWDTLGMRGTQSRTTELHDAVAPADRVVRRLAPGPNPDPLVFGIFSVFELLLASVYTGIARRALELAVATAAKRTSKRTGKAYSQDPDIRWRIADMALAYDALPPQIDSLARDVDELADRGSQWFALLAGVKHRAVTAAKAVVDEAVLVAGGSSYFSGNELGRLYRDVLAGLFHPSDPESAHSTVATAWLGPVED</sequence>
<dbReference type="RefSeq" id="WP_191172100.1">
    <property type="nucleotide sequence ID" value="NZ_JACXZS010000007.1"/>
</dbReference>
<dbReference type="Gene3D" id="2.40.110.10">
    <property type="entry name" value="Butyryl-CoA Dehydrogenase, subunit A, domain 2"/>
    <property type="match status" value="1"/>
</dbReference>
<dbReference type="Proteomes" id="UP000598426">
    <property type="component" value="Unassembled WGS sequence"/>
</dbReference>